<evidence type="ECO:0000313" key="2">
    <source>
        <dbReference type="Proteomes" id="UP000297739"/>
    </source>
</evidence>
<name>A0A4Z0PK39_9BACT</name>
<dbReference type="OrthoDB" id="925984at2"/>
<accession>A0A4Z0PK39</accession>
<dbReference type="EMBL" id="SRLD01000036">
    <property type="protein sequence ID" value="TGE14409.1"/>
    <property type="molecule type" value="Genomic_DNA"/>
</dbReference>
<reference evidence="1 2" key="1">
    <citation type="submission" date="2019-04" db="EMBL/GenBank/DDBJ databases">
        <authorList>
            <person name="Feng G."/>
            <person name="Zhang J."/>
            <person name="Zhu H."/>
        </authorList>
    </citation>
    <scope>NUCLEOTIDE SEQUENCE [LARGE SCALE GENOMIC DNA]</scope>
    <source>
        <strain evidence="1 2">JCM 17223</strain>
    </source>
</reference>
<dbReference type="Proteomes" id="UP000297739">
    <property type="component" value="Unassembled WGS sequence"/>
</dbReference>
<keyword evidence="2" id="KW-1185">Reference proteome</keyword>
<proteinExistence type="predicted"/>
<dbReference type="AlphaFoldDB" id="A0A4Z0PK39"/>
<evidence type="ECO:0000313" key="1">
    <source>
        <dbReference type="EMBL" id="TGE14409.1"/>
    </source>
</evidence>
<protein>
    <submittedName>
        <fullName evidence="1">Glycosyltransferase</fullName>
    </submittedName>
</protein>
<dbReference type="SUPFAM" id="SSF53756">
    <property type="entry name" value="UDP-Glycosyltransferase/glycogen phosphorylase"/>
    <property type="match status" value="1"/>
</dbReference>
<keyword evidence="1" id="KW-0808">Transferase</keyword>
<organism evidence="1 2">
    <name type="scientific">Hymenobacter elongatus</name>
    <dbReference type="NCBI Taxonomy" id="877208"/>
    <lineage>
        <taxon>Bacteria</taxon>
        <taxon>Pseudomonadati</taxon>
        <taxon>Bacteroidota</taxon>
        <taxon>Cytophagia</taxon>
        <taxon>Cytophagales</taxon>
        <taxon>Hymenobacteraceae</taxon>
        <taxon>Hymenobacter</taxon>
    </lineage>
</organism>
<gene>
    <name evidence="1" type="ORF">E5J99_16300</name>
</gene>
<comment type="caution">
    <text evidence="1">The sequence shown here is derived from an EMBL/GenBank/DDBJ whole genome shotgun (WGS) entry which is preliminary data.</text>
</comment>
<sequence>MASVVAACWSRLRSAQAASMIARKSVMRKGYRNECRKTSTLLVRNNCPAPTKKPKQFRENTAELASLRTTMQPTTFLLASVLKPLDDTRMYGKFGRTLVSRAGERHTVHVAGRQATLPPDAPPGLHFHSLLRGSRLSWERLGAQGRYWRLLQRLRPDIVIVHAPELLPLTLLWQLLNRRRAFLYDVRENYALNIRTQQVYPAWLRGLLVGVVRGLETVAARRAAGILLAEHSYADELPFAESSRTVVLENKFQPEPGQLLAAAAHALPPRHAPLHLLYSGTISALNGVFEAVALTHKLRHFWPAAHLTIIGFCQRPEVLTKLRTTVAASPETVTLVGGDTLVPHAQIVAAIRRSHLGLLPYQRHDSTWRCVPTKLFEYLANGLPVLVPHNPRWAALVQAHGAGLAVSFPDEPMAQLADRLTACFYSQGIPQDVFWASEATKLWELLDTIR</sequence>
<dbReference type="Gene3D" id="3.40.50.2000">
    <property type="entry name" value="Glycogen Phosphorylase B"/>
    <property type="match status" value="1"/>
</dbReference>
<dbReference type="GO" id="GO:0016740">
    <property type="term" value="F:transferase activity"/>
    <property type="evidence" value="ECO:0007669"/>
    <property type="project" value="UniProtKB-KW"/>
</dbReference>